<dbReference type="Pfam" id="PF00696">
    <property type="entry name" value="AA_kinase"/>
    <property type="match status" value="1"/>
</dbReference>
<evidence type="ECO:0000256" key="6">
    <source>
        <dbReference type="ARBA" id="ARBA00022741"/>
    </source>
</evidence>
<dbReference type="GO" id="GO:0044210">
    <property type="term" value="P:'de novo' CTP biosynthetic process"/>
    <property type="evidence" value="ECO:0007669"/>
    <property type="project" value="UniProtKB-UniRule"/>
</dbReference>
<comment type="function">
    <text evidence="11">Catalyzes the reversible phosphorylation of UMP to UDP.</text>
</comment>
<evidence type="ECO:0000256" key="9">
    <source>
        <dbReference type="ARBA" id="ARBA00022975"/>
    </source>
</evidence>
<comment type="caution">
    <text evidence="13">The sequence shown here is derived from an EMBL/GenBank/DDBJ whole genome shotgun (WGS) entry which is preliminary data.</text>
</comment>
<evidence type="ECO:0000256" key="8">
    <source>
        <dbReference type="ARBA" id="ARBA00022840"/>
    </source>
</evidence>
<reference evidence="13" key="2">
    <citation type="journal article" date="2021" name="PeerJ">
        <title>Extensive microbial diversity within the chicken gut microbiome revealed by metagenomics and culture.</title>
        <authorList>
            <person name="Gilroy R."/>
            <person name="Ravi A."/>
            <person name="Getino M."/>
            <person name="Pursley I."/>
            <person name="Horton D.L."/>
            <person name="Alikhan N.F."/>
            <person name="Baker D."/>
            <person name="Gharbi K."/>
            <person name="Hall N."/>
            <person name="Watson M."/>
            <person name="Adriaenssens E.M."/>
            <person name="Foster-Nyarko E."/>
            <person name="Jarju S."/>
            <person name="Secka A."/>
            <person name="Antonio M."/>
            <person name="Oren A."/>
            <person name="Chaudhuri R.R."/>
            <person name="La Ragione R."/>
            <person name="Hildebrand F."/>
            <person name="Pallen M.J."/>
        </authorList>
    </citation>
    <scope>NUCLEOTIDE SEQUENCE</scope>
    <source>
        <strain evidence="13">10669</strain>
    </source>
</reference>
<keyword evidence="4 11" id="KW-0963">Cytoplasm</keyword>
<dbReference type="HAMAP" id="MF_01220_B">
    <property type="entry name" value="PyrH_B"/>
    <property type="match status" value="1"/>
</dbReference>
<dbReference type="PANTHER" id="PTHR42833">
    <property type="entry name" value="URIDYLATE KINASE"/>
    <property type="match status" value="1"/>
</dbReference>
<dbReference type="GO" id="GO:0006225">
    <property type="term" value="P:UDP biosynthetic process"/>
    <property type="evidence" value="ECO:0007669"/>
    <property type="project" value="TreeGrafter"/>
</dbReference>
<reference evidence="13" key="1">
    <citation type="submission" date="2020-10" db="EMBL/GenBank/DDBJ databases">
        <authorList>
            <person name="Gilroy R."/>
        </authorList>
    </citation>
    <scope>NUCLEOTIDE SEQUENCE</scope>
    <source>
        <strain evidence="13">10669</strain>
    </source>
</reference>
<comment type="activity regulation">
    <text evidence="11">Inhibited by UTP.</text>
</comment>
<feature type="domain" description="Aspartate/glutamate/uridylate kinase" evidence="12">
    <location>
        <begin position="18"/>
        <end position="228"/>
    </location>
</feature>
<keyword evidence="6 11" id="KW-0547">Nucleotide-binding</keyword>
<evidence type="ECO:0000256" key="1">
    <source>
        <dbReference type="ARBA" id="ARBA00004496"/>
    </source>
</evidence>
<comment type="subcellular location">
    <subcellularLocation>
        <location evidence="1 11">Cytoplasm</location>
    </subcellularLocation>
</comment>
<dbReference type="GO" id="GO:0005524">
    <property type="term" value="F:ATP binding"/>
    <property type="evidence" value="ECO:0007669"/>
    <property type="project" value="UniProtKB-KW"/>
</dbReference>
<dbReference type="SUPFAM" id="SSF53633">
    <property type="entry name" value="Carbamate kinase-like"/>
    <property type="match status" value="1"/>
</dbReference>
<organism evidence="13 14">
    <name type="scientific">Candidatus Spyradosoma merdigallinarum</name>
    <dbReference type="NCBI Taxonomy" id="2840950"/>
    <lineage>
        <taxon>Bacteria</taxon>
        <taxon>Pseudomonadati</taxon>
        <taxon>Verrucomicrobiota</taxon>
        <taxon>Opitutia</taxon>
        <taxon>Opitutia incertae sedis</taxon>
        <taxon>Candidatus Spyradosoma</taxon>
    </lineage>
</organism>
<comment type="caution">
    <text evidence="11">Lacks conserved residue(s) required for the propagation of feature annotation.</text>
</comment>
<feature type="binding site" evidence="11">
    <location>
        <begin position="147"/>
        <end position="154"/>
    </location>
    <ligand>
        <name>UMP</name>
        <dbReference type="ChEBI" id="CHEBI:57865"/>
    </ligand>
</feature>
<evidence type="ECO:0000256" key="7">
    <source>
        <dbReference type="ARBA" id="ARBA00022777"/>
    </source>
</evidence>
<protein>
    <recommendedName>
        <fullName evidence="11">Uridylate kinase</fullName>
        <shortName evidence="11">UK</shortName>
        <ecNumber evidence="11">2.7.4.22</ecNumber>
    </recommendedName>
    <alternativeName>
        <fullName evidence="11">Uridine monophosphate kinase</fullName>
        <shortName evidence="11">UMP kinase</shortName>
        <shortName evidence="11">UMPK</shortName>
    </alternativeName>
</protein>
<dbReference type="AlphaFoldDB" id="A0A9D1NKK7"/>
<dbReference type="NCBIfam" id="TIGR02075">
    <property type="entry name" value="pyrH_bact"/>
    <property type="match status" value="1"/>
</dbReference>
<feature type="binding site" evidence="11">
    <location>
        <position position="180"/>
    </location>
    <ligand>
        <name>ATP</name>
        <dbReference type="ChEBI" id="CHEBI:30616"/>
    </ligand>
</feature>
<dbReference type="GO" id="GO:0033862">
    <property type="term" value="F:UMP kinase activity"/>
    <property type="evidence" value="ECO:0007669"/>
    <property type="project" value="UniProtKB-EC"/>
</dbReference>
<dbReference type="EMBL" id="DVOG01000181">
    <property type="protein sequence ID" value="HIV04830.1"/>
    <property type="molecule type" value="Genomic_DNA"/>
</dbReference>
<evidence type="ECO:0000256" key="10">
    <source>
        <dbReference type="ARBA" id="ARBA00047767"/>
    </source>
</evidence>
<keyword evidence="5 11" id="KW-0808">Transferase</keyword>
<feature type="binding site" evidence="11">
    <location>
        <begin position="22"/>
        <end position="25"/>
    </location>
    <ligand>
        <name>ATP</name>
        <dbReference type="ChEBI" id="CHEBI:30616"/>
    </ligand>
</feature>
<feature type="binding site" evidence="11">
    <location>
        <position position="65"/>
    </location>
    <ligand>
        <name>UMP</name>
        <dbReference type="ChEBI" id="CHEBI:57865"/>
    </ligand>
</feature>
<gene>
    <name evidence="11" type="primary">pyrH</name>
    <name evidence="13" type="ORF">IAC75_06785</name>
</gene>
<keyword evidence="7 11" id="KW-0418">Kinase</keyword>
<keyword evidence="9 11" id="KW-0665">Pyrimidine biosynthesis</keyword>
<dbReference type="Proteomes" id="UP000886812">
    <property type="component" value="Unassembled WGS sequence"/>
</dbReference>
<name>A0A9D1NKK7_9BACT</name>
<dbReference type="InterPro" id="IPR015963">
    <property type="entry name" value="Uridylate_kinase_bac"/>
</dbReference>
<comment type="subunit">
    <text evidence="11">Homohexamer.</text>
</comment>
<dbReference type="PIRSF" id="PIRSF005650">
    <property type="entry name" value="Uridylate_kin"/>
    <property type="match status" value="1"/>
</dbReference>
<evidence type="ECO:0000256" key="3">
    <source>
        <dbReference type="ARBA" id="ARBA00007614"/>
    </source>
</evidence>
<dbReference type="GO" id="GO:0005737">
    <property type="term" value="C:cytoplasm"/>
    <property type="evidence" value="ECO:0007669"/>
    <property type="project" value="UniProtKB-SubCell"/>
</dbReference>
<feature type="binding site" evidence="11">
    <location>
        <position position="183"/>
    </location>
    <ligand>
        <name>ATP</name>
        <dbReference type="ChEBI" id="CHEBI:30616"/>
    </ligand>
</feature>
<comment type="pathway">
    <text evidence="2 11">Pyrimidine metabolism; CTP biosynthesis via de novo pathway; UDP from UMP (UMPK route): step 1/1.</text>
</comment>
<sequence>MIEGQETASADKTPKYRRIVLKISGEALKNHQTGDPLDPVVLKNLAEQMKLLHGLGVQVCLVCGGGNIFRGLAGARKNGTDRTTGDNMGMLATTINALAIMDCLEKNGLEVRVQSAISMDKIAEPFILRRALRHLEKGRIVIFAAGTGNPFCTTDYAAALRANEVHADIIFKATKVDGIYSADPMKDKTAVRYDKISYDEALMKRLGVMDSTAFALCQENRMPILVFSMSEKDAVRKAICGESIGTLVS</sequence>
<evidence type="ECO:0000256" key="5">
    <source>
        <dbReference type="ARBA" id="ARBA00022679"/>
    </source>
</evidence>
<keyword evidence="8 11" id="KW-0067">ATP-binding</keyword>
<comment type="catalytic activity">
    <reaction evidence="10 11">
        <text>UMP + ATP = UDP + ADP</text>
        <dbReference type="Rhea" id="RHEA:24400"/>
        <dbReference type="ChEBI" id="CHEBI:30616"/>
        <dbReference type="ChEBI" id="CHEBI:57865"/>
        <dbReference type="ChEBI" id="CHEBI:58223"/>
        <dbReference type="ChEBI" id="CHEBI:456216"/>
        <dbReference type="EC" id="2.7.4.22"/>
    </reaction>
</comment>
<dbReference type="InterPro" id="IPR001048">
    <property type="entry name" value="Asp/Glu/Uridylate_kinase"/>
</dbReference>
<feature type="binding site" evidence="11">
    <location>
        <position position="70"/>
    </location>
    <ligand>
        <name>ATP</name>
        <dbReference type="ChEBI" id="CHEBI:30616"/>
    </ligand>
</feature>
<dbReference type="InterPro" id="IPR036393">
    <property type="entry name" value="AceGlu_kinase-like_sf"/>
</dbReference>
<evidence type="ECO:0000259" key="12">
    <source>
        <dbReference type="Pfam" id="PF00696"/>
    </source>
</evidence>
<dbReference type="Gene3D" id="3.40.1160.10">
    <property type="entry name" value="Acetylglutamate kinase-like"/>
    <property type="match status" value="1"/>
</dbReference>
<feature type="binding site" evidence="11">
    <location>
        <position position="174"/>
    </location>
    <ligand>
        <name>ATP</name>
        <dbReference type="ChEBI" id="CHEBI:30616"/>
    </ligand>
</feature>
<feature type="binding site" evidence="11">
    <location>
        <position position="66"/>
    </location>
    <ligand>
        <name>ATP</name>
        <dbReference type="ChEBI" id="CHEBI:30616"/>
    </ligand>
</feature>
<dbReference type="InterPro" id="IPR011817">
    <property type="entry name" value="Uridylate_kinase"/>
</dbReference>
<dbReference type="FunFam" id="3.40.1160.10:FF:000001">
    <property type="entry name" value="Uridylate kinase"/>
    <property type="match status" value="1"/>
</dbReference>
<dbReference type="PANTHER" id="PTHR42833:SF4">
    <property type="entry name" value="URIDYLATE KINASE PUMPKIN, CHLOROPLASTIC"/>
    <property type="match status" value="1"/>
</dbReference>
<proteinExistence type="inferred from homology"/>
<evidence type="ECO:0000313" key="14">
    <source>
        <dbReference type="Proteomes" id="UP000886812"/>
    </source>
</evidence>
<evidence type="ECO:0000256" key="4">
    <source>
        <dbReference type="ARBA" id="ARBA00022490"/>
    </source>
</evidence>
<evidence type="ECO:0000256" key="11">
    <source>
        <dbReference type="HAMAP-Rule" id="MF_01220"/>
    </source>
</evidence>
<accession>A0A9D1NKK7</accession>
<dbReference type="EC" id="2.7.4.22" evidence="11"/>
<feature type="binding site" evidence="11">
    <location>
        <position position="86"/>
    </location>
    <ligand>
        <name>UMP</name>
        <dbReference type="ChEBI" id="CHEBI:57865"/>
    </ligand>
</feature>
<comment type="similarity">
    <text evidence="3 11">Belongs to the UMP kinase family.</text>
</comment>
<dbReference type="CDD" id="cd04254">
    <property type="entry name" value="AAK_UMPK-PyrH-Ec"/>
    <property type="match status" value="1"/>
</dbReference>
<evidence type="ECO:0000313" key="13">
    <source>
        <dbReference type="EMBL" id="HIV04830.1"/>
    </source>
</evidence>
<evidence type="ECO:0000256" key="2">
    <source>
        <dbReference type="ARBA" id="ARBA00004791"/>
    </source>
</evidence>